<dbReference type="SUPFAM" id="SSF52025">
    <property type="entry name" value="PA domain"/>
    <property type="match status" value="1"/>
</dbReference>
<dbReference type="InterPro" id="IPR046450">
    <property type="entry name" value="PA_dom_sf"/>
</dbReference>
<proteinExistence type="predicted"/>
<dbReference type="Ensembl" id="ENSSGRT00000027497.1">
    <property type="protein sequence ID" value="ENSSGRP00000025510.1"/>
    <property type="gene ID" value="ENSSGRG00000014848.1"/>
</dbReference>
<dbReference type="Proteomes" id="UP000472262">
    <property type="component" value="Unassembled WGS sequence"/>
</dbReference>
<dbReference type="Gene3D" id="3.50.30.30">
    <property type="match status" value="2"/>
</dbReference>
<accession>A0A672LLR8</accession>
<keyword evidence="2" id="KW-1185">Reference proteome</keyword>
<organism evidence="1 2">
    <name type="scientific">Sinocyclocheilus grahami</name>
    <name type="common">Dianchi golden-line fish</name>
    <name type="synonym">Barbus grahami</name>
    <dbReference type="NCBI Taxonomy" id="75366"/>
    <lineage>
        <taxon>Eukaryota</taxon>
        <taxon>Metazoa</taxon>
        <taxon>Chordata</taxon>
        <taxon>Craniata</taxon>
        <taxon>Vertebrata</taxon>
        <taxon>Euteleostomi</taxon>
        <taxon>Actinopterygii</taxon>
        <taxon>Neopterygii</taxon>
        <taxon>Teleostei</taxon>
        <taxon>Ostariophysi</taxon>
        <taxon>Cypriniformes</taxon>
        <taxon>Cyprinidae</taxon>
        <taxon>Cyprininae</taxon>
        <taxon>Sinocyclocheilus</taxon>
    </lineage>
</organism>
<dbReference type="InParanoid" id="A0A672LLR8"/>
<sequence length="219" mass="25094">MRLFVPAELRIYLISFIQRELTKVPHMATTSGDEATVDFMLKRWQDPNTGLDSAWREDYKVYLSFPNKTSPNKVSVGKTGYLVTWFQNSSGKLVYANQGKMSDYELLNRTLDLRGTILNLSKPFRTKFRIKSETYPHSWYLPPSGVERGSYNTDFGDLLTPYLAAKDDTYRIPKEDITGIPPIPAQPIGFEDAERLICIYALKSHLKCLKCLLSTRCAY</sequence>
<dbReference type="PANTHER" id="PTHR10404:SF50">
    <property type="entry name" value="AMINOPEPTIDASE NAALADL1"/>
    <property type="match status" value="1"/>
</dbReference>
<reference evidence="1" key="1">
    <citation type="submission" date="2025-08" db="UniProtKB">
        <authorList>
            <consortium name="Ensembl"/>
        </authorList>
    </citation>
    <scope>IDENTIFICATION</scope>
</reference>
<name>A0A672LLR8_SINGR</name>
<protein>
    <submittedName>
        <fullName evidence="1">Uncharacterized protein</fullName>
    </submittedName>
</protein>
<dbReference type="AlphaFoldDB" id="A0A672LLR8"/>
<evidence type="ECO:0000313" key="2">
    <source>
        <dbReference type="Proteomes" id="UP000472262"/>
    </source>
</evidence>
<dbReference type="OMA" id="NETHANC"/>
<evidence type="ECO:0000313" key="1">
    <source>
        <dbReference type="Ensembl" id="ENSSGRP00000025510.1"/>
    </source>
</evidence>
<dbReference type="InterPro" id="IPR039373">
    <property type="entry name" value="Peptidase_M28B"/>
</dbReference>
<dbReference type="GO" id="GO:0004180">
    <property type="term" value="F:carboxypeptidase activity"/>
    <property type="evidence" value="ECO:0007669"/>
    <property type="project" value="TreeGrafter"/>
</dbReference>
<reference evidence="1" key="2">
    <citation type="submission" date="2025-09" db="UniProtKB">
        <authorList>
            <consortium name="Ensembl"/>
        </authorList>
    </citation>
    <scope>IDENTIFICATION</scope>
</reference>
<dbReference type="Gene3D" id="3.40.630.10">
    <property type="entry name" value="Zn peptidases"/>
    <property type="match status" value="1"/>
</dbReference>
<dbReference type="PANTHER" id="PTHR10404">
    <property type="entry name" value="N-ACETYLATED-ALPHA-LINKED ACIDIC DIPEPTIDASE"/>
    <property type="match status" value="1"/>
</dbReference>